<evidence type="ECO:0000256" key="6">
    <source>
        <dbReference type="ARBA" id="ARBA00022679"/>
    </source>
</evidence>
<keyword evidence="15" id="KW-0675">Receptor</keyword>
<dbReference type="Proteomes" id="UP000324705">
    <property type="component" value="Chromosome 6A"/>
</dbReference>
<dbReference type="AlphaFoldDB" id="A0A9R1B3Z5"/>
<dbReference type="GO" id="GO:0005524">
    <property type="term" value="F:ATP binding"/>
    <property type="evidence" value="ECO:0007669"/>
    <property type="project" value="UniProtKB-UniRule"/>
</dbReference>
<gene>
    <name evidence="20" type="ORF">TRITD_6Av1G208820</name>
</gene>
<dbReference type="PROSITE" id="PS00107">
    <property type="entry name" value="PROTEIN_KINASE_ATP"/>
    <property type="match status" value="1"/>
</dbReference>
<dbReference type="InterPro" id="IPR001220">
    <property type="entry name" value="Legume_lectin_dom"/>
</dbReference>
<dbReference type="Pfam" id="PF00069">
    <property type="entry name" value="Pkinase"/>
    <property type="match status" value="1"/>
</dbReference>
<keyword evidence="10 17" id="KW-0547">Nucleotide-binding</keyword>
<evidence type="ECO:0000256" key="4">
    <source>
        <dbReference type="ARBA" id="ARBA00012513"/>
    </source>
</evidence>
<dbReference type="SUPFAM" id="SSF49899">
    <property type="entry name" value="Concanavalin A-like lectins/glucanases"/>
    <property type="match status" value="1"/>
</dbReference>
<dbReference type="CDD" id="cd14066">
    <property type="entry name" value="STKc_IRAK"/>
    <property type="match status" value="1"/>
</dbReference>
<keyword evidence="13 18" id="KW-1133">Transmembrane helix</keyword>
<keyword evidence="11" id="KW-0418">Kinase</keyword>
<evidence type="ECO:0000256" key="2">
    <source>
        <dbReference type="ARBA" id="ARBA00008536"/>
    </source>
</evidence>
<proteinExistence type="inferred from homology"/>
<dbReference type="OMA" id="MCIEELQ"/>
<keyword evidence="7 18" id="KW-0812">Transmembrane</keyword>
<dbReference type="InterPro" id="IPR013320">
    <property type="entry name" value="ConA-like_dom_sf"/>
</dbReference>
<dbReference type="Gene3D" id="2.60.120.200">
    <property type="match status" value="1"/>
</dbReference>
<dbReference type="GO" id="GO:0016020">
    <property type="term" value="C:membrane"/>
    <property type="evidence" value="ECO:0007669"/>
    <property type="project" value="UniProtKB-SubCell"/>
</dbReference>
<evidence type="ECO:0000256" key="10">
    <source>
        <dbReference type="ARBA" id="ARBA00022741"/>
    </source>
</evidence>
<dbReference type="InterPro" id="IPR011009">
    <property type="entry name" value="Kinase-like_dom_sf"/>
</dbReference>
<dbReference type="FunFam" id="2.60.120.200:FF:000051">
    <property type="entry name" value="L-type lectin-domain containing receptor kinase V.9"/>
    <property type="match status" value="1"/>
</dbReference>
<feature type="binding site" evidence="17">
    <location>
        <position position="391"/>
    </location>
    <ligand>
        <name>ATP</name>
        <dbReference type="ChEBI" id="CHEBI:30616"/>
    </ligand>
</feature>
<keyword evidence="12 17" id="KW-0067">ATP-binding</keyword>
<dbReference type="SMART" id="SM00220">
    <property type="entry name" value="S_TKc"/>
    <property type="match status" value="1"/>
</dbReference>
<keyword evidence="6" id="KW-0808">Transferase</keyword>
<dbReference type="InterPro" id="IPR050528">
    <property type="entry name" value="L-type_Lectin-RKs"/>
</dbReference>
<dbReference type="PROSITE" id="PS50011">
    <property type="entry name" value="PROTEIN_KINASE_DOM"/>
    <property type="match status" value="1"/>
</dbReference>
<organism evidence="20 21">
    <name type="scientific">Triticum turgidum subsp. durum</name>
    <name type="common">Durum wheat</name>
    <name type="synonym">Triticum durum</name>
    <dbReference type="NCBI Taxonomy" id="4567"/>
    <lineage>
        <taxon>Eukaryota</taxon>
        <taxon>Viridiplantae</taxon>
        <taxon>Streptophyta</taxon>
        <taxon>Embryophyta</taxon>
        <taxon>Tracheophyta</taxon>
        <taxon>Spermatophyta</taxon>
        <taxon>Magnoliopsida</taxon>
        <taxon>Liliopsida</taxon>
        <taxon>Poales</taxon>
        <taxon>Poaceae</taxon>
        <taxon>BOP clade</taxon>
        <taxon>Pooideae</taxon>
        <taxon>Triticodae</taxon>
        <taxon>Triticeae</taxon>
        <taxon>Triticinae</taxon>
        <taxon>Triticum</taxon>
    </lineage>
</organism>
<evidence type="ECO:0000256" key="9">
    <source>
        <dbReference type="ARBA" id="ARBA00022734"/>
    </source>
</evidence>
<accession>A0A9R1B3Z5</accession>
<sequence>MCIEELQLLSHKQLPAMIEMNCAPFLPSLLLLSLTLATIATCNDQFFFSGFTQSNLTLDGSAVVTQDGLLDMSNGTNNVKGHALYPTPLRFRDSSTGKVQSFSVTIIFCIVNTYPGVAANGVAFFIAPSKNFSDALPAQYFGILKQKSNDSLLVIEVDTFQDPELQDINDNHIGIDINSIFSFQSHTAGFYEDSSGAFKNLTLNAQMELQLWVDYDEEETRINVTLAPLHVGKPLKPLLSATYDLSTVLTETAYIGFSSTAELTNTSHYVLGWSFGMNMQAPSIDISKLPKLPSVGEKAQPKLLAIILPIATAALIMSIGTLVILMVRRRRRRYSEVREDWESEFGPHRFSYKDLFNATQGFKSKNLVGAGGFGEVYKGLLQFSKKEIAVKRMSHESRQGMKEFITEVVSIGRLRHRNLVQLLGYCRRKGELMLVYDYMSNGSLDKYIHYQQDDKPTLNWAQRFQVIKGIATGLLYLHEKWEKVVVHRDIKASNVLLDDEMNGRLGDFGLARLYDHGTDPQSTHMVGTMGYLAPELVRTGKASPLTDVYAFGMFLLEVTCGQKPVRQGPTVENQVFLVDWVLEHWNNRLLSRTVDARLQGDYGVDEACLVLKIGLLCLHPFPGSRPSMRQVMQYLDGETPLPEMTTTQLSVEMQGLMQDSGFSTSVMSYPQLMSSFGAVSDLSGGR</sequence>
<dbReference type="InterPro" id="IPR017441">
    <property type="entry name" value="Protein_kinase_ATP_BS"/>
</dbReference>
<evidence type="ECO:0000256" key="12">
    <source>
        <dbReference type="ARBA" id="ARBA00022840"/>
    </source>
</evidence>
<feature type="domain" description="Protein kinase" evidence="19">
    <location>
        <begin position="362"/>
        <end position="635"/>
    </location>
</feature>
<evidence type="ECO:0000313" key="21">
    <source>
        <dbReference type="Proteomes" id="UP000324705"/>
    </source>
</evidence>
<feature type="transmembrane region" description="Helical" evidence="18">
    <location>
        <begin position="303"/>
        <end position="327"/>
    </location>
</feature>
<evidence type="ECO:0000256" key="5">
    <source>
        <dbReference type="ARBA" id="ARBA00022527"/>
    </source>
</evidence>
<evidence type="ECO:0000256" key="3">
    <source>
        <dbReference type="ARBA" id="ARBA00010217"/>
    </source>
</evidence>
<reference evidence="20 21" key="1">
    <citation type="submission" date="2017-09" db="EMBL/GenBank/DDBJ databases">
        <authorList>
            <consortium name="International Durum Wheat Genome Sequencing Consortium (IDWGSC)"/>
            <person name="Milanesi L."/>
        </authorList>
    </citation>
    <scope>NUCLEOTIDE SEQUENCE [LARGE SCALE GENOMIC DNA]</scope>
    <source>
        <strain evidence="21">cv. Svevo</strain>
    </source>
</reference>
<evidence type="ECO:0000256" key="1">
    <source>
        <dbReference type="ARBA" id="ARBA00004479"/>
    </source>
</evidence>
<comment type="similarity">
    <text evidence="2">In the N-terminal section; belongs to the leguminous lectin family.</text>
</comment>
<keyword evidence="8" id="KW-0732">Signal</keyword>
<comment type="similarity">
    <text evidence="3">In the C-terminal section; belongs to the protein kinase superfamily. Ser/Thr protein kinase family.</text>
</comment>
<dbReference type="EC" id="2.7.11.1" evidence="4"/>
<dbReference type="Pfam" id="PF00139">
    <property type="entry name" value="Lectin_legB"/>
    <property type="match status" value="1"/>
</dbReference>
<dbReference type="PROSITE" id="PS00108">
    <property type="entry name" value="PROTEIN_KINASE_ST"/>
    <property type="match status" value="1"/>
</dbReference>
<keyword evidence="14 18" id="KW-0472">Membrane</keyword>
<dbReference type="PANTHER" id="PTHR27007">
    <property type="match status" value="1"/>
</dbReference>
<dbReference type="GO" id="GO:0030246">
    <property type="term" value="F:carbohydrate binding"/>
    <property type="evidence" value="ECO:0007669"/>
    <property type="project" value="UniProtKB-KW"/>
</dbReference>
<name>A0A9R1B3Z5_TRITD</name>
<evidence type="ECO:0000256" key="14">
    <source>
        <dbReference type="ARBA" id="ARBA00023136"/>
    </source>
</evidence>
<evidence type="ECO:0000256" key="15">
    <source>
        <dbReference type="ARBA" id="ARBA00023170"/>
    </source>
</evidence>
<comment type="subcellular location">
    <subcellularLocation>
        <location evidence="1">Membrane</location>
        <topology evidence="1">Single-pass type I membrane protein</topology>
    </subcellularLocation>
</comment>
<dbReference type="Gene3D" id="1.10.510.10">
    <property type="entry name" value="Transferase(Phosphotransferase) domain 1"/>
    <property type="match status" value="1"/>
</dbReference>
<keyword evidence="5" id="KW-0723">Serine/threonine-protein kinase</keyword>
<evidence type="ECO:0000256" key="7">
    <source>
        <dbReference type="ARBA" id="ARBA00022692"/>
    </source>
</evidence>
<evidence type="ECO:0000259" key="19">
    <source>
        <dbReference type="PROSITE" id="PS50011"/>
    </source>
</evidence>
<evidence type="ECO:0000256" key="11">
    <source>
        <dbReference type="ARBA" id="ARBA00022777"/>
    </source>
</evidence>
<keyword evidence="9" id="KW-0430">Lectin</keyword>
<evidence type="ECO:0000256" key="8">
    <source>
        <dbReference type="ARBA" id="ARBA00022729"/>
    </source>
</evidence>
<dbReference type="FunFam" id="3.30.200.20:FF:000811">
    <property type="entry name" value="L-type lectin-domain containing receptor kinase V.9"/>
    <property type="match status" value="1"/>
</dbReference>
<evidence type="ECO:0000256" key="18">
    <source>
        <dbReference type="SAM" id="Phobius"/>
    </source>
</evidence>
<keyword evidence="21" id="KW-1185">Reference proteome</keyword>
<dbReference type="Gene3D" id="3.30.200.20">
    <property type="entry name" value="Phosphorylase Kinase, domain 1"/>
    <property type="match status" value="1"/>
</dbReference>
<keyword evidence="16" id="KW-0325">Glycoprotein</keyword>
<dbReference type="SUPFAM" id="SSF56112">
    <property type="entry name" value="Protein kinase-like (PK-like)"/>
    <property type="match status" value="1"/>
</dbReference>
<dbReference type="EMBL" id="LT934121">
    <property type="protein sequence ID" value="VAI50565.1"/>
    <property type="molecule type" value="Genomic_DNA"/>
</dbReference>
<protein>
    <recommendedName>
        <fullName evidence="4">non-specific serine/threonine protein kinase</fullName>
        <ecNumber evidence="4">2.7.11.1</ecNumber>
    </recommendedName>
</protein>
<dbReference type="GO" id="GO:0004674">
    <property type="term" value="F:protein serine/threonine kinase activity"/>
    <property type="evidence" value="ECO:0007669"/>
    <property type="project" value="UniProtKB-KW"/>
</dbReference>
<dbReference type="FunFam" id="1.10.510.10:FF:000517">
    <property type="entry name" value="Putative receptor kinase Lecrk"/>
    <property type="match status" value="1"/>
</dbReference>
<evidence type="ECO:0000256" key="17">
    <source>
        <dbReference type="PROSITE-ProRule" id="PRU10141"/>
    </source>
</evidence>
<dbReference type="InterPro" id="IPR000719">
    <property type="entry name" value="Prot_kinase_dom"/>
</dbReference>
<dbReference type="InterPro" id="IPR008271">
    <property type="entry name" value="Ser/Thr_kinase_AS"/>
</dbReference>
<dbReference type="Gramene" id="TRITD6Av1G208820.1">
    <property type="protein sequence ID" value="TRITD6Av1G208820.1"/>
    <property type="gene ID" value="TRITD6Av1G208820"/>
</dbReference>
<evidence type="ECO:0000256" key="13">
    <source>
        <dbReference type="ARBA" id="ARBA00022989"/>
    </source>
</evidence>
<dbReference type="CDD" id="cd06899">
    <property type="entry name" value="lectin_legume_LecRK_Arcelin_ConA"/>
    <property type="match status" value="1"/>
</dbReference>
<evidence type="ECO:0000313" key="20">
    <source>
        <dbReference type="EMBL" id="VAI50565.1"/>
    </source>
</evidence>
<evidence type="ECO:0000256" key="16">
    <source>
        <dbReference type="ARBA" id="ARBA00023180"/>
    </source>
</evidence>